<name>A0A372L931_9BACI</name>
<proteinExistence type="predicted"/>
<dbReference type="EMBL" id="QVTD01000013">
    <property type="protein sequence ID" value="RFU61641.1"/>
    <property type="molecule type" value="Genomic_DNA"/>
</dbReference>
<protein>
    <submittedName>
        <fullName evidence="1">Uncharacterized protein</fullName>
    </submittedName>
</protein>
<dbReference type="AlphaFoldDB" id="A0A372L931"/>
<evidence type="ECO:0000313" key="2">
    <source>
        <dbReference type="Proteomes" id="UP000262939"/>
    </source>
</evidence>
<keyword evidence="2" id="KW-1185">Reference proteome</keyword>
<accession>A0A372L931</accession>
<sequence length="120" mass="14244">MKQYTWYVNLIGQVQIYEGDFHESLIKDAYSLDDAMEDQSIKHEHRKPVHKKRYKGLRGLFSNEYNTTWEVDKVTYEERPQIKYWFPEEYTEAFFTCIGEIKAVTGESGVTTVNISEFLD</sequence>
<gene>
    <name evidence="1" type="ORF">D0466_17755</name>
</gene>
<organism evidence="1 2">
    <name type="scientific">Peribacillus glennii</name>
    <dbReference type="NCBI Taxonomy" id="2303991"/>
    <lineage>
        <taxon>Bacteria</taxon>
        <taxon>Bacillati</taxon>
        <taxon>Bacillota</taxon>
        <taxon>Bacilli</taxon>
        <taxon>Bacillales</taxon>
        <taxon>Bacillaceae</taxon>
        <taxon>Peribacillus</taxon>
    </lineage>
</organism>
<dbReference type="RefSeq" id="WP_117323886.1">
    <property type="nucleotide sequence ID" value="NZ_QVTD01000013.1"/>
</dbReference>
<evidence type="ECO:0000313" key="1">
    <source>
        <dbReference type="EMBL" id="RFU61641.1"/>
    </source>
</evidence>
<comment type="caution">
    <text evidence="1">The sequence shown here is derived from an EMBL/GenBank/DDBJ whole genome shotgun (WGS) entry which is preliminary data.</text>
</comment>
<reference evidence="1 2" key="1">
    <citation type="submission" date="2018-08" db="EMBL/GenBank/DDBJ databases">
        <title>Bacillus chawlae sp. nov., Bacillus glennii sp. nov., and Bacillus saganii sp. nov. Isolated from the Vehicle Assembly Building at Kennedy Space Center where the Viking Spacecraft were Assembled.</title>
        <authorList>
            <person name="Seuylemezian A."/>
            <person name="Vaishampayan P."/>
        </authorList>
    </citation>
    <scope>NUCLEOTIDE SEQUENCE [LARGE SCALE GENOMIC DNA]</scope>
    <source>
        <strain evidence="1 2">V44-8</strain>
    </source>
</reference>
<dbReference type="Proteomes" id="UP000262939">
    <property type="component" value="Unassembled WGS sequence"/>
</dbReference>